<protein>
    <submittedName>
        <fullName evidence="2">Nck-associated protein 1</fullName>
    </submittedName>
</protein>
<name>A0A4D9ETF1_9SAUR</name>
<evidence type="ECO:0000256" key="1">
    <source>
        <dbReference type="SAM" id="MobiDB-lite"/>
    </source>
</evidence>
<feature type="region of interest" description="Disordered" evidence="1">
    <location>
        <begin position="1"/>
        <end position="31"/>
    </location>
</feature>
<gene>
    <name evidence="2" type="ORF">DR999_PMT01701</name>
</gene>
<dbReference type="Proteomes" id="UP000297703">
    <property type="component" value="Unassembled WGS sequence"/>
</dbReference>
<sequence>MLRMPKDGPEHKTTEKLPEGEAMPPTTRPPSLAQEMYHWCLSVAENQKSPDFTELKLLFQMESPKHVRTGVRPAENESVVKGSLISDLRNNRRYRERRKQEFHDQVPDILANIREKWDYEHLKPNRKGSTSGTFFCLTKPSLIRFSLYHKTNAVCFLFERHTSLCTEKGELPPLVVMLHDKQICSHQFERRLGSIKGNRHQRQQADIHGSQDYLFRSQPHTETKQYARIIFFSQPPN</sequence>
<dbReference type="EMBL" id="QXTE01000008">
    <property type="protein sequence ID" value="TFK14681.1"/>
    <property type="molecule type" value="Genomic_DNA"/>
</dbReference>
<comment type="caution">
    <text evidence="2">The sequence shown here is derived from an EMBL/GenBank/DDBJ whole genome shotgun (WGS) entry which is preliminary data.</text>
</comment>
<organism evidence="2 3">
    <name type="scientific">Platysternon megacephalum</name>
    <name type="common">big-headed turtle</name>
    <dbReference type="NCBI Taxonomy" id="55544"/>
    <lineage>
        <taxon>Eukaryota</taxon>
        <taxon>Metazoa</taxon>
        <taxon>Chordata</taxon>
        <taxon>Craniata</taxon>
        <taxon>Vertebrata</taxon>
        <taxon>Euteleostomi</taxon>
        <taxon>Archelosauria</taxon>
        <taxon>Testudinata</taxon>
        <taxon>Testudines</taxon>
        <taxon>Cryptodira</taxon>
        <taxon>Durocryptodira</taxon>
        <taxon>Testudinoidea</taxon>
        <taxon>Platysternidae</taxon>
        <taxon>Platysternon</taxon>
    </lineage>
</organism>
<reference evidence="2 3" key="1">
    <citation type="submission" date="2019-04" db="EMBL/GenBank/DDBJ databases">
        <title>Draft genome of the big-headed turtle Platysternon megacephalum.</title>
        <authorList>
            <person name="Gong S."/>
        </authorList>
    </citation>
    <scope>NUCLEOTIDE SEQUENCE [LARGE SCALE GENOMIC DNA]</scope>
    <source>
        <strain evidence="2">DO16091913</strain>
        <tissue evidence="2">Muscle</tissue>
    </source>
</reference>
<evidence type="ECO:0000313" key="3">
    <source>
        <dbReference type="Proteomes" id="UP000297703"/>
    </source>
</evidence>
<proteinExistence type="predicted"/>
<accession>A0A4D9ETF1</accession>
<dbReference type="AlphaFoldDB" id="A0A4D9ETF1"/>
<reference evidence="2 3" key="2">
    <citation type="submission" date="2019-04" db="EMBL/GenBank/DDBJ databases">
        <title>The genome sequence of big-headed turtle.</title>
        <authorList>
            <person name="Gong S."/>
        </authorList>
    </citation>
    <scope>NUCLEOTIDE SEQUENCE [LARGE SCALE GENOMIC DNA]</scope>
    <source>
        <strain evidence="2">DO16091913</strain>
        <tissue evidence="2">Muscle</tissue>
    </source>
</reference>
<feature type="compositionally biased region" description="Basic and acidic residues" evidence="1">
    <location>
        <begin position="1"/>
        <end position="19"/>
    </location>
</feature>
<evidence type="ECO:0000313" key="2">
    <source>
        <dbReference type="EMBL" id="TFK14681.1"/>
    </source>
</evidence>
<keyword evidence="3" id="KW-1185">Reference proteome</keyword>